<name>A0ABN1CXP3_SACER</name>
<comment type="caution">
    <text evidence="2">The sequence shown here is derived from an EMBL/GenBank/DDBJ whole genome shotgun (WGS) entry which is preliminary data.</text>
</comment>
<accession>A0ABN1CXP3</accession>
<organism evidence="2 3">
    <name type="scientific">Saccharopolyspora erythraea</name>
    <name type="common">Streptomyces erythraeus</name>
    <dbReference type="NCBI Taxonomy" id="1836"/>
    <lineage>
        <taxon>Bacteria</taxon>
        <taxon>Bacillati</taxon>
        <taxon>Actinomycetota</taxon>
        <taxon>Actinomycetes</taxon>
        <taxon>Pseudonocardiales</taxon>
        <taxon>Pseudonocardiaceae</taxon>
        <taxon>Saccharopolyspora</taxon>
    </lineage>
</organism>
<sequence>MTLRVDPATIGGLASDVQRSTDQLGSTPPAPGIDAGPSSPAVLASAAELMRAAAGMTEVASRSAADLDANRATYAGTEDSNEGMFRQLGR</sequence>
<evidence type="ECO:0008006" key="4">
    <source>
        <dbReference type="Google" id="ProtNLM"/>
    </source>
</evidence>
<evidence type="ECO:0000313" key="2">
    <source>
        <dbReference type="EMBL" id="GAA0528889.1"/>
    </source>
</evidence>
<feature type="region of interest" description="Disordered" evidence="1">
    <location>
        <begin position="60"/>
        <end position="90"/>
    </location>
</feature>
<dbReference type="RefSeq" id="WP_231849923.1">
    <property type="nucleotide sequence ID" value="NZ_BAAAGS010000017.1"/>
</dbReference>
<gene>
    <name evidence="2" type="ORF">GCM10009533_30190</name>
</gene>
<proteinExistence type="predicted"/>
<dbReference type="EMBL" id="BAAAGS010000017">
    <property type="protein sequence ID" value="GAA0528889.1"/>
    <property type="molecule type" value="Genomic_DNA"/>
</dbReference>
<reference evidence="2 3" key="1">
    <citation type="journal article" date="2019" name="Int. J. Syst. Evol. Microbiol.">
        <title>The Global Catalogue of Microorganisms (GCM) 10K type strain sequencing project: providing services to taxonomists for standard genome sequencing and annotation.</title>
        <authorList>
            <consortium name="The Broad Institute Genomics Platform"/>
            <consortium name="The Broad Institute Genome Sequencing Center for Infectious Disease"/>
            <person name="Wu L."/>
            <person name="Ma J."/>
        </authorList>
    </citation>
    <scope>NUCLEOTIDE SEQUENCE [LARGE SCALE GENOMIC DNA]</scope>
    <source>
        <strain evidence="2 3">JCM 10303</strain>
    </source>
</reference>
<protein>
    <recommendedName>
        <fullName evidence="4">Excreted virulence factor EspC (Type VII ESX diderm)</fullName>
    </recommendedName>
</protein>
<keyword evidence="3" id="KW-1185">Reference proteome</keyword>
<evidence type="ECO:0000256" key="1">
    <source>
        <dbReference type="SAM" id="MobiDB-lite"/>
    </source>
</evidence>
<evidence type="ECO:0000313" key="3">
    <source>
        <dbReference type="Proteomes" id="UP001500729"/>
    </source>
</evidence>
<feature type="region of interest" description="Disordered" evidence="1">
    <location>
        <begin position="1"/>
        <end position="39"/>
    </location>
</feature>
<dbReference type="Proteomes" id="UP001500729">
    <property type="component" value="Unassembled WGS sequence"/>
</dbReference>
<feature type="compositionally biased region" description="Polar residues" evidence="1">
    <location>
        <begin position="17"/>
        <end position="26"/>
    </location>
</feature>